<dbReference type="CDD" id="cd11614">
    <property type="entry name" value="SAF_CpaB_FlgA_like"/>
    <property type="match status" value="1"/>
</dbReference>
<dbReference type="InterPro" id="IPR013974">
    <property type="entry name" value="SAF"/>
</dbReference>
<reference evidence="4" key="1">
    <citation type="journal article" date="2019" name="Int. J. Syst. Evol. Microbiol.">
        <title>The Global Catalogue of Microorganisms (GCM) 10K type strain sequencing project: providing services to taxonomists for standard genome sequencing and annotation.</title>
        <authorList>
            <consortium name="The Broad Institute Genomics Platform"/>
            <consortium name="The Broad Institute Genome Sequencing Center for Infectious Disease"/>
            <person name="Wu L."/>
            <person name="Ma J."/>
        </authorList>
    </citation>
    <scope>NUCLEOTIDE SEQUENCE [LARGE SCALE GENOMIC DNA]</scope>
    <source>
        <strain evidence="4">KCTC 32255</strain>
    </source>
</reference>
<organism evidence="3 4">
    <name type="scientific">Haloechinothrix salitolerans</name>
    <dbReference type="NCBI Taxonomy" id="926830"/>
    <lineage>
        <taxon>Bacteria</taxon>
        <taxon>Bacillati</taxon>
        <taxon>Actinomycetota</taxon>
        <taxon>Actinomycetes</taxon>
        <taxon>Pseudonocardiales</taxon>
        <taxon>Pseudonocardiaceae</taxon>
        <taxon>Haloechinothrix</taxon>
    </lineage>
</organism>
<dbReference type="Pfam" id="PF08666">
    <property type="entry name" value="SAF"/>
    <property type="match status" value="1"/>
</dbReference>
<dbReference type="RefSeq" id="WP_345401634.1">
    <property type="nucleotide sequence ID" value="NZ_BAABLA010000106.1"/>
</dbReference>
<keyword evidence="1" id="KW-0812">Transmembrane</keyword>
<sequence length="225" mass="22777">MEFLALFSRPGLATGETGQADRTLRVPRVPRRRRWWLLAVTVALVVTSGAGSYALFSAVDQRVETLVAARDIPFGAVVTGADLTTALVAADGPARTVAATKRGSIVGRTAVATIPAGTVITPGQVRQQSVPAAGEVVVAVRTEPGTLPARGLRPGGMVRVVPVADPQTGIDDPAGGEFDATVLGVGAPDPQGAVTVELLVSAAVAERASSAAAGHVVLLVLGPGR</sequence>
<dbReference type="SUPFAM" id="SSF51269">
    <property type="entry name" value="AFP III-like domain"/>
    <property type="match status" value="1"/>
</dbReference>
<dbReference type="SMART" id="SM00858">
    <property type="entry name" value="SAF"/>
    <property type="match status" value="1"/>
</dbReference>
<evidence type="ECO:0000256" key="1">
    <source>
        <dbReference type="SAM" id="Phobius"/>
    </source>
</evidence>
<protein>
    <submittedName>
        <fullName evidence="3">SAF domain-containing protein</fullName>
    </submittedName>
</protein>
<keyword evidence="1" id="KW-0472">Membrane</keyword>
<feature type="domain" description="SAF" evidence="2">
    <location>
        <begin position="63"/>
        <end position="126"/>
    </location>
</feature>
<dbReference type="InterPro" id="IPR036732">
    <property type="entry name" value="AFP_Neu5c_C_sf"/>
</dbReference>
<keyword evidence="1" id="KW-1133">Transmembrane helix</keyword>
<feature type="transmembrane region" description="Helical" evidence="1">
    <location>
        <begin position="35"/>
        <end position="56"/>
    </location>
</feature>
<name>A0ABW2C7W7_9PSEU</name>
<evidence type="ECO:0000259" key="2">
    <source>
        <dbReference type="SMART" id="SM00858"/>
    </source>
</evidence>
<evidence type="ECO:0000313" key="4">
    <source>
        <dbReference type="Proteomes" id="UP001596337"/>
    </source>
</evidence>
<comment type="caution">
    <text evidence="3">The sequence shown here is derived from an EMBL/GenBank/DDBJ whole genome shotgun (WGS) entry which is preliminary data.</text>
</comment>
<accession>A0ABW2C7W7</accession>
<dbReference type="EMBL" id="JBHSXX010000001">
    <property type="protein sequence ID" value="MFC6870904.1"/>
    <property type="molecule type" value="Genomic_DNA"/>
</dbReference>
<gene>
    <name evidence="3" type="ORF">ACFQGD_27640</name>
</gene>
<dbReference type="Gene3D" id="3.90.1210.10">
    <property type="entry name" value="Antifreeze-like/N-acetylneuraminic acid synthase C-terminal domain"/>
    <property type="match status" value="1"/>
</dbReference>
<dbReference type="Proteomes" id="UP001596337">
    <property type="component" value="Unassembled WGS sequence"/>
</dbReference>
<keyword evidence="4" id="KW-1185">Reference proteome</keyword>
<proteinExistence type="predicted"/>
<evidence type="ECO:0000313" key="3">
    <source>
        <dbReference type="EMBL" id="MFC6870904.1"/>
    </source>
</evidence>